<dbReference type="GO" id="GO:0003677">
    <property type="term" value="F:DNA binding"/>
    <property type="evidence" value="ECO:0007669"/>
    <property type="project" value="UniProtKB-KW"/>
</dbReference>
<dbReference type="EMBL" id="OCST01000004">
    <property type="protein sequence ID" value="SOE70106.1"/>
    <property type="molecule type" value="Genomic_DNA"/>
</dbReference>
<dbReference type="InterPro" id="IPR039425">
    <property type="entry name" value="RNA_pol_sigma-70-like"/>
</dbReference>
<dbReference type="InterPro" id="IPR036388">
    <property type="entry name" value="WH-like_DNA-bd_sf"/>
</dbReference>
<dbReference type="PANTHER" id="PTHR43133:SF62">
    <property type="entry name" value="RNA POLYMERASE SIGMA FACTOR SIGZ"/>
    <property type="match status" value="1"/>
</dbReference>
<evidence type="ECO:0000313" key="10">
    <source>
        <dbReference type="Proteomes" id="UP000219440"/>
    </source>
</evidence>
<keyword evidence="2 6" id="KW-0805">Transcription regulation</keyword>
<protein>
    <recommendedName>
        <fullName evidence="6">RNA polymerase sigma factor</fullName>
    </recommendedName>
</protein>
<gene>
    <name evidence="9" type="ORF">SAMN06296378_2140</name>
</gene>
<evidence type="ECO:0000256" key="6">
    <source>
        <dbReference type="RuleBase" id="RU000716"/>
    </source>
</evidence>
<dbReference type="NCBIfam" id="TIGR02937">
    <property type="entry name" value="sigma70-ECF"/>
    <property type="match status" value="1"/>
</dbReference>
<dbReference type="Gene3D" id="1.10.1740.10">
    <property type="match status" value="1"/>
</dbReference>
<dbReference type="Proteomes" id="UP000219440">
    <property type="component" value="Unassembled WGS sequence"/>
</dbReference>
<dbReference type="PANTHER" id="PTHR43133">
    <property type="entry name" value="RNA POLYMERASE ECF-TYPE SIGMA FACTO"/>
    <property type="match status" value="1"/>
</dbReference>
<reference evidence="9 10" key="1">
    <citation type="submission" date="2017-09" db="EMBL/GenBank/DDBJ databases">
        <authorList>
            <person name="Ehlers B."/>
            <person name="Leendertz F.H."/>
        </authorList>
    </citation>
    <scope>NUCLEOTIDE SEQUENCE [LARGE SCALE GENOMIC DNA]</scope>
    <source>
        <strain evidence="9 10">CGMCC 1.05381</strain>
    </source>
</reference>
<evidence type="ECO:0000256" key="2">
    <source>
        <dbReference type="ARBA" id="ARBA00023015"/>
    </source>
</evidence>
<proteinExistence type="inferred from homology"/>
<dbReference type="GO" id="GO:0016987">
    <property type="term" value="F:sigma factor activity"/>
    <property type="evidence" value="ECO:0007669"/>
    <property type="project" value="UniProtKB-KW"/>
</dbReference>
<evidence type="ECO:0000256" key="4">
    <source>
        <dbReference type="ARBA" id="ARBA00023125"/>
    </source>
</evidence>
<dbReference type="PROSITE" id="PS01063">
    <property type="entry name" value="SIGMA70_ECF"/>
    <property type="match status" value="1"/>
</dbReference>
<keyword evidence="3 6" id="KW-0731">Sigma factor</keyword>
<keyword evidence="5 6" id="KW-0804">Transcription</keyword>
<evidence type="ECO:0000256" key="5">
    <source>
        <dbReference type="ARBA" id="ARBA00023163"/>
    </source>
</evidence>
<sequence>MAALDAEDEAVLASAFVAGDEKALFTVYTRWSPLVYTLALRSLGDVGDAEDVTQKTFVAAWTSRTGFDPSRSRLPSWLVGITKNKIADTHNARARIRRLQQELAATSFAGVQMTGEIDLADTLLVADEIARLDPDAQQVMRLAFFDDLTHLQIADRLELPLGTVKSHIRRSLQKMRTRLEATYATPGS</sequence>
<evidence type="ECO:0000313" key="9">
    <source>
        <dbReference type="EMBL" id="SOE70106.1"/>
    </source>
</evidence>
<dbReference type="OrthoDB" id="5243766at2"/>
<dbReference type="SUPFAM" id="SSF88659">
    <property type="entry name" value="Sigma3 and sigma4 domains of RNA polymerase sigma factors"/>
    <property type="match status" value="1"/>
</dbReference>
<keyword evidence="10" id="KW-1185">Reference proteome</keyword>
<dbReference type="InterPro" id="IPR000838">
    <property type="entry name" value="RNA_pol_sigma70_ECF_CS"/>
</dbReference>
<feature type="domain" description="RNA polymerase sigma-70 region 4" evidence="8">
    <location>
        <begin position="129"/>
        <end position="176"/>
    </location>
</feature>
<evidence type="ECO:0000259" key="8">
    <source>
        <dbReference type="Pfam" id="PF04545"/>
    </source>
</evidence>
<dbReference type="InterPro" id="IPR013325">
    <property type="entry name" value="RNA_pol_sigma_r2"/>
</dbReference>
<comment type="similarity">
    <text evidence="1 6">Belongs to the sigma-70 factor family. ECF subfamily.</text>
</comment>
<name>A0A2C8ZW89_9MICO</name>
<dbReference type="SUPFAM" id="SSF88946">
    <property type="entry name" value="Sigma2 domain of RNA polymerase sigma factors"/>
    <property type="match status" value="1"/>
</dbReference>
<keyword evidence="4 6" id="KW-0238">DNA-binding</keyword>
<feature type="domain" description="RNA polymerase sigma-70 region 2" evidence="7">
    <location>
        <begin position="28"/>
        <end position="95"/>
    </location>
</feature>
<evidence type="ECO:0000256" key="3">
    <source>
        <dbReference type="ARBA" id="ARBA00023082"/>
    </source>
</evidence>
<dbReference type="GO" id="GO:0006352">
    <property type="term" value="P:DNA-templated transcription initiation"/>
    <property type="evidence" value="ECO:0007669"/>
    <property type="project" value="InterPro"/>
</dbReference>
<dbReference type="Gene3D" id="1.10.10.10">
    <property type="entry name" value="Winged helix-like DNA-binding domain superfamily/Winged helix DNA-binding domain"/>
    <property type="match status" value="1"/>
</dbReference>
<organism evidence="9 10">
    <name type="scientific">Salinibacterium xinjiangense</name>
    <dbReference type="NCBI Taxonomy" id="386302"/>
    <lineage>
        <taxon>Bacteria</taxon>
        <taxon>Bacillati</taxon>
        <taxon>Actinomycetota</taxon>
        <taxon>Actinomycetes</taxon>
        <taxon>Micrococcales</taxon>
        <taxon>Microbacteriaceae</taxon>
        <taxon>Salinibacterium</taxon>
    </lineage>
</organism>
<dbReference type="InterPro" id="IPR013324">
    <property type="entry name" value="RNA_pol_sigma_r3/r4-like"/>
</dbReference>
<evidence type="ECO:0000256" key="1">
    <source>
        <dbReference type="ARBA" id="ARBA00010641"/>
    </source>
</evidence>
<dbReference type="Pfam" id="PF04542">
    <property type="entry name" value="Sigma70_r2"/>
    <property type="match status" value="1"/>
</dbReference>
<accession>A0A2C8ZW89</accession>
<evidence type="ECO:0000259" key="7">
    <source>
        <dbReference type="Pfam" id="PF04542"/>
    </source>
</evidence>
<dbReference type="InterPro" id="IPR014284">
    <property type="entry name" value="RNA_pol_sigma-70_dom"/>
</dbReference>
<dbReference type="RefSeq" id="WP_097061209.1">
    <property type="nucleotide sequence ID" value="NZ_BMLC01000003.1"/>
</dbReference>
<dbReference type="InterPro" id="IPR007630">
    <property type="entry name" value="RNA_pol_sigma70_r4"/>
</dbReference>
<dbReference type="InterPro" id="IPR007627">
    <property type="entry name" value="RNA_pol_sigma70_r2"/>
</dbReference>
<dbReference type="AlphaFoldDB" id="A0A2C8ZW89"/>
<dbReference type="CDD" id="cd06171">
    <property type="entry name" value="Sigma70_r4"/>
    <property type="match status" value="1"/>
</dbReference>
<dbReference type="Pfam" id="PF04545">
    <property type="entry name" value="Sigma70_r4"/>
    <property type="match status" value="1"/>
</dbReference>